<dbReference type="EC" id="5.4.99.24" evidence="3"/>
<dbReference type="Proteomes" id="UP000315010">
    <property type="component" value="Unassembled WGS sequence"/>
</dbReference>
<comment type="similarity">
    <text evidence="1">Belongs to the pseudouridine synthase RluA family.</text>
</comment>
<evidence type="ECO:0000256" key="1">
    <source>
        <dbReference type="ARBA" id="ARBA00010876"/>
    </source>
</evidence>
<protein>
    <submittedName>
        <fullName evidence="3">Ribosomal large subunit pseudouridine synthase C</fullName>
        <ecNumber evidence="3">5.4.99.24</ecNumber>
    </submittedName>
</protein>
<dbReference type="PANTHER" id="PTHR21600">
    <property type="entry name" value="MITOCHONDRIAL RNA PSEUDOURIDINE SYNTHASE"/>
    <property type="match status" value="1"/>
</dbReference>
<dbReference type="InterPro" id="IPR006145">
    <property type="entry name" value="PsdUridine_synth_RsuA/RluA"/>
</dbReference>
<keyword evidence="3" id="KW-0413">Isomerase</keyword>
<dbReference type="OrthoDB" id="9784108at2"/>
<gene>
    <name evidence="3" type="primary">rluC</name>
    <name evidence="3" type="ORF">CA13_69820</name>
</gene>
<dbReference type="CDD" id="cd02869">
    <property type="entry name" value="PseudoU_synth_RluA_like"/>
    <property type="match status" value="1"/>
</dbReference>
<keyword evidence="4" id="KW-1185">Reference proteome</keyword>
<sequence length="243" mass="27038">MSSIDILFEDNHLLVVNKPPGLATMGAESGETTLHALGAEYLRTRYNKPGRAFLGIVSRLDAMTSGVIVMAKTSKAASRLTPQFAQKGNDHAKKLYLAVLEGQFNHEPGELVNFVRKDDKAKRMRVCGERAEGAQLARLRFAKIAQSDQATLIAVELLTGRKHQIRVQFAERGFPIWADRKYGGQHSLRDGIGLHSLQLGITHPTLRTAMVWRAPVPRSWRTFGKLIPSKNQIEQQIADLFST</sequence>
<feature type="domain" description="Pseudouridine synthase RsuA/RluA-like" evidence="2">
    <location>
        <begin position="12"/>
        <end position="170"/>
    </location>
</feature>
<dbReference type="GO" id="GO:0000455">
    <property type="term" value="P:enzyme-directed rRNA pseudouridine synthesis"/>
    <property type="evidence" value="ECO:0007669"/>
    <property type="project" value="TreeGrafter"/>
</dbReference>
<dbReference type="Gene3D" id="3.30.2350.10">
    <property type="entry name" value="Pseudouridine synthase"/>
    <property type="match status" value="1"/>
</dbReference>
<comment type="caution">
    <text evidence="3">The sequence shown here is derived from an EMBL/GenBank/DDBJ whole genome shotgun (WGS) entry which is preliminary data.</text>
</comment>
<dbReference type="InterPro" id="IPR050188">
    <property type="entry name" value="RluA_PseudoU_synthase"/>
</dbReference>
<evidence type="ECO:0000313" key="4">
    <source>
        <dbReference type="Proteomes" id="UP000315010"/>
    </source>
</evidence>
<name>A0A5C5YNS4_9BACT</name>
<dbReference type="EMBL" id="SJPJ01000002">
    <property type="protein sequence ID" value="TWT76487.1"/>
    <property type="molecule type" value="Genomic_DNA"/>
</dbReference>
<reference evidence="3 4" key="1">
    <citation type="submission" date="2019-02" db="EMBL/GenBank/DDBJ databases">
        <title>Deep-cultivation of Planctomycetes and their phenomic and genomic characterization uncovers novel biology.</title>
        <authorList>
            <person name="Wiegand S."/>
            <person name="Jogler M."/>
            <person name="Boedeker C."/>
            <person name="Pinto D."/>
            <person name="Vollmers J."/>
            <person name="Rivas-Marin E."/>
            <person name="Kohn T."/>
            <person name="Peeters S.H."/>
            <person name="Heuer A."/>
            <person name="Rast P."/>
            <person name="Oberbeckmann S."/>
            <person name="Bunk B."/>
            <person name="Jeske O."/>
            <person name="Meyerdierks A."/>
            <person name="Storesund J.E."/>
            <person name="Kallscheuer N."/>
            <person name="Luecker S."/>
            <person name="Lage O.M."/>
            <person name="Pohl T."/>
            <person name="Merkel B.J."/>
            <person name="Hornburger P."/>
            <person name="Mueller R.-W."/>
            <person name="Bruemmer F."/>
            <person name="Labrenz M."/>
            <person name="Spormann A.M."/>
            <person name="Op Den Camp H."/>
            <person name="Overmann J."/>
            <person name="Amann R."/>
            <person name="Jetten M.S.M."/>
            <person name="Mascher T."/>
            <person name="Medema M.H."/>
            <person name="Devos D.P."/>
            <person name="Kaster A.-K."/>
            <person name="Ovreas L."/>
            <person name="Rohde M."/>
            <person name="Galperin M.Y."/>
            <person name="Jogler C."/>
        </authorList>
    </citation>
    <scope>NUCLEOTIDE SEQUENCE [LARGE SCALE GENOMIC DNA]</scope>
    <source>
        <strain evidence="3 4">CA13</strain>
    </source>
</reference>
<proteinExistence type="inferred from homology"/>
<dbReference type="SUPFAM" id="SSF55120">
    <property type="entry name" value="Pseudouridine synthase"/>
    <property type="match status" value="1"/>
</dbReference>
<dbReference type="Pfam" id="PF00849">
    <property type="entry name" value="PseudoU_synth_2"/>
    <property type="match status" value="1"/>
</dbReference>
<dbReference type="PANTHER" id="PTHR21600:SF44">
    <property type="entry name" value="RIBOSOMAL LARGE SUBUNIT PSEUDOURIDINE SYNTHASE D"/>
    <property type="match status" value="1"/>
</dbReference>
<evidence type="ECO:0000259" key="2">
    <source>
        <dbReference type="Pfam" id="PF00849"/>
    </source>
</evidence>
<dbReference type="GO" id="GO:0003723">
    <property type="term" value="F:RNA binding"/>
    <property type="evidence" value="ECO:0007669"/>
    <property type="project" value="InterPro"/>
</dbReference>
<evidence type="ECO:0000313" key="3">
    <source>
        <dbReference type="EMBL" id="TWT76487.1"/>
    </source>
</evidence>
<accession>A0A5C5YNS4</accession>
<dbReference type="GO" id="GO:0160141">
    <property type="term" value="F:23S rRNA pseudouridine(955/2504/2580) synthase activity"/>
    <property type="evidence" value="ECO:0007669"/>
    <property type="project" value="UniProtKB-EC"/>
</dbReference>
<dbReference type="InterPro" id="IPR020103">
    <property type="entry name" value="PsdUridine_synth_cat_dom_sf"/>
</dbReference>
<dbReference type="AlphaFoldDB" id="A0A5C5YNS4"/>
<dbReference type="RefSeq" id="WP_146404247.1">
    <property type="nucleotide sequence ID" value="NZ_SJPJ01000002.1"/>
</dbReference>
<organism evidence="3 4">
    <name type="scientific">Novipirellula herctigrandis</name>
    <dbReference type="NCBI Taxonomy" id="2527986"/>
    <lineage>
        <taxon>Bacteria</taxon>
        <taxon>Pseudomonadati</taxon>
        <taxon>Planctomycetota</taxon>
        <taxon>Planctomycetia</taxon>
        <taxon>Pirellulales</taxon>
        <taxon>Pirellulaceae</taxon>
        <taxon>Novipirellula</taxon>
    </lineage>
</organism>